<keyword evidence="2" id="KW-0472">Membrane</keyword>
<feature type="region of interest" description="Disordered" evidence="1">
    <location>
        <begin position="79"/>
        <end position="104"/>
    </location>
</feature>
<feature type="compositionally biased region" description="Polar residues" evidence="1">
    <location>
        <begin position="86"/>
        <end position="104"/>
    </location>
</feature>
<reference evidence="3 4" key="1">
    <citation type="submission" date="2024-02" db="EMBL/GenBank/DDBJ databases">
        <authorList>
            <consortium name="ELIXIR-Norway"/>
            <consortium name="Elixir Norway"/>
        </authorList>
    </citation>
    <scope>NUCLEOTIDE SEQUENCE [LARGE SCALE GENOMIC DNA]</scope>
</reference>
<feature type="transmembrane region" description="Helical" evidence="2">
    <location>
        <begin position="32"/>
        <end position="57"/>
    </location>
</feature>
<dbReference type="EMBL" id="OZ020097">
    <property type="protein sequence ID" value="CAK9267676.1"/>
    <property type="molecule type" value="Genomic_DNA"/>
</dbReference>
<dbReference type="Proteomes" id="UP001497444">
    <property type="component" value="Chromosome 2"/>
</dbReference>
<protein>
    <submittedName>
        <fullName evidence="3">Uncharacterized protein</fullName>
    </submittedName>
</protein>
<gene>
    <name evidence="3" type="ORF">CSSPJE1EN1_LOCUS13154</name>
</gene>
<keyword evidence="2" id="KW-1133">Transmembrane helix</keyword>
<name>A0ABP0WNE7_9BRYO</name>
<proteinExistence type="predicted"/>
<evidence type="ECO:0000313" key="3">
    <source>
        <dbReference type="EMBL" id="CAK9267676.1"/>
    </source>
</evidence>
<keyword evidence="2" id="KW-0812">Transmembrane</keyword>
<organism evidence="3 4">
    <name type="scientific">Sphagnum jensenii</name>
    <dbReference type="NCBI Taxonomy" id="128206"/>
    <lineage>
        <taxon>Eukaryota</taxon>
        <taxon>Viridiplantae</taxon>
        <taxon>Streptophyta</taxon>
        <taxon>Embryophyta</taxon>
        <taxon>Bryophyta</taxon>
        <taxon>Sphagnophytina</taxon>
        <taxon>Sphagnopsida</taxon>
        <taxon>Sphagnales</taxon>
        <taxon>Sphagnaceae</taxon>
        <taxon>Sphagnum</taxon>
    </lineage>
</organism>
<accession>A0ABP0WNE7</accession>
<keyword evidence="4" id="KW-1185">Reference proteome</keyword>
<sequence>MTPCPNQNSAVSVTDLPPLIQLFPFFSFFQQWLVLCAMHQLSACCIVILLALGGFIVSRALDEPKAVLSQESFDEKMRTKIGNAGNVKNGSLTTSSESNPQIPE</sequence>
<evidence type="ECO:0000256" key="2">
    <source>
        <dbReference type="SAM" id="Phobius"/>
    </source>
</evidence>
<evidence type="ECO:0000313" key="4">
    <source>
        <dbReference type="Proteomes" id="UP001497444"/>
    </source>
</evidence>
<evidence type="ECO:0000256" key="1">
    <source>
        <dbReference type="SAM" id="MobiDB-lite"/>
    </source>
</evidence>